<dbReference type="Proteomes" id="UP000053558">
    <property type="component" value="Unassembled WGS sequence"/>
</dbReference>
<reference evidence="3" key="1">
    <citation type="journal article" date="2012" name="Science">
        <title>The Paleozoic origin of enzymatic lignin decomposition reconstructed from 31 fungal genomes.</title>
        <authorList>
            <person name="Floudas D."/>
            <person name="Binder M."/>
            <person name="Riley R."/>
            <person name="Barry K."/>
            <person name="Blanchette R.A."/>
            <person name="Henrissat B."/>
            <person name="Martinez A.T."/>
            <person name="Otillar R."/>
            <person name="Spatafora J.W."/>
            <person name="Yadav J.S."/>
            <person name="Aerts A."/>
            <person name="Benoit I."/>
            <person name="Boyd A."/>
            <person name="Carlson A."/>
            <person name="Copeland A."/>
            <person name="Coutinho P.M."/>
            <person name="de Vries R.P."/>
            <person name="Ferreira P."/>
            <person name="Findley K."/>
            <person name="Foster B."/>
            <person name="Gaskell J."/>
            <person name="Glotzer D."/>
            <person name="Gorecki P."/>
            <person name="Heitman J."/>
            <person name="Hesse C."/>
            <person name="Hori C."/>
            <person name="Igarashi K."/>
            <person name="Jurgens J.A."/>
            <person name="Kallen N."/>
            <person name="Kersten P."/>
            <person name="Kohler A."/>
            <person name="Kuees U."/>
            <person name="Kumar T.K.A."/>
            <person name="Kuo A."/>
            <person name="LaButti K."/>
            <person name="Larrondo L.F."/>
            <person name="Lindquist E."/>
            <person name="Ling A."/>
            <person name="Lombard V."/>
            <person name="Lucas S."/>
            <person name="Lundell T."/>
            <person name="Martin R."/>
            <person name="McLaughlin D.J."/>
            <person name="Morgenstern I."/>
            <person name="Morin E."/>
            <person name="Murat C."/>
            <person name="Nagy L.G."/>
            <person name="Nolan M."/>
            <person name="Ohm R.A."/>
            <person name="Patyshakuliyeva A."/>
            <person name="Rokas A."/>
            <person name="Ruiz-Duenas F.J."/>
            <person name="Sabat G."/>
            <person name="Salamov A."/>
            <person name="Samejima M."/>
            <person name="Schmutz J."/>
            <person name="Slot J.C."/>
            <person name="St John F."/>
            <person name="Stenlid J."/>
            <person name="Sun H."/>
            <person name="Sun S."/>
            <person name="Syed K."/>
            <person name="Tsang A."/>
            <person name="Wiebenga A."/>
            <person name="Young D."/>
            <person name="Pisabarro A."/>
            <person name="Eastwood D.C."/>
            <person name="Martin F."/>
            <person name="Cullen D."/>
            <person name="Grigoriev I.V."/>
            <person name="Hibbett D.S."/>
        </authorList>
    </citation>
    <scope>NUCLEOTIDE SEQUENCE [LARGE SCALE GENOMIC DNA]</scope>
    <source>
        <strain evidence="3">RWD-64-598 SS2</strain>
    </source>
</reference>
<comment type="caution">
    <text evidence="2">The sequence shown here is derived from an EMBL/GenBank/DDBJ whole genome shotgun (WGS) entry which is preliminary data.</text>
</comment>
<dbReference type="OMA" id="WENIVVQ"/>
<keyword evidence="3" id="KW-1185">Reference proteome</keyword>
<dbReference type="SUPFAM" id="SSF54695">
    <property type="entry name" value="POZ domain"/>
    <property type="match status" value="1"/>
</dbReference>
<dbReference type="AlphaFoldDB" id="A0A5M3MJ81"/>
<evidence type="ECO:0000313" key="2">
    <source>
        <dbReference type="EMBL" id="EIW78695.1"/>
    </source>
</evidence>
<gene>
    <name evidence="2" type="ORF">CONPUDRAFT_108685</name>
</gene>
<dbReference type="InterPro" id="IPR011333">
    <property type="entry name" value="SKP1/BTB/POZ_sf"/>
</dbReference>
<dbReference type="Gene3D" id="3.30.710.10">
    <property type="entry name" value="Potassium Channel Kv1.1, Chain A"/>
    <property type="match status" value="1"/>
</dbReference>
<dbReference type="Pfam" id="PF00651">
    <property type="entry name" value="BTB"/>
    <property type="match status" value="1"/>
</dbReference>
<organism evidence="2 3">
    <name type="scientific">Coniophora puteana (strain RWD-64-598)</name>
    <name type="common">Brown rot fungus</name>
    <dbReference type="NCBI Taxonomy" id="741705"/>
    <lineage>
        <taxon>Eukaryota</taxon>
        <taxon>Fungi</taxon>
        <taxon>Dikarya</taxon>
        <taxon>Basidiomycota</taxon>
        <taxon>Agaricomycotina</taxon>
        <taxon>Agaricomycetes</taxon>
        <taxon>Agaricomycetidae</taxon>
        <taxon>Boletales</taxon>
        <taxon>Coniophorineae</taxon>
        <taxon>Coniophoraceae</taxon>
        <taxon>Coniophora</taxon>
    </lineage>
</organism>
<protein>
    <recommendedName>
        <fullName evidence="1">BTB domain-containing protein</fullName>
    </recommendedName>
</protein>
<dbReference type="InterPro" id="IPR000210">
    <property type="entry name" value="BTB/POZ_dom"/>
</dbReference>
<name>A0A5M3MJ81_CONPW</name>
<dbReference type="OrthoDB" id="2367075at2759"/>
<feature type="domain" description="BTB" evidence="1">
    <location>
        <begin position="18"/>
        <end position="84"/>
    </location>
</feature>
<accession>A0A5M3MJ81</accession>
<proteinExistence type="predicted"/>
<dbReference type="KEGG" id="cput:CONPUDRAFT_108685"/>
<dbReference type="CDD" id="cd18186">
    <property type="entry name" value="BTB_POZ_ZBTB_KLHL-like"/>
    <property type="match status" value="1"/>
</dbReference>
<evidence type="ECO:0000313" key="3">
    <source>
        <dbReference type="Proteomes" id="UP000053558"/>
    </source>
</evidence>
<dbReference type="PROSITE" id="PS50097">
    <property type="entry name" value="BTB"/>
    <property type="match status" value="1"/>
</dbReference>
<dbReference type="EMBL" id="JH711582">
    <property type="protein sequence ID" value="EIW78695.1"/>
    <property type="molecule type" value="Genomic_DNA"/>
</dbReference>
<dbReference type="GeneID" id="19198725"/>
<evidence type="ECO:0000259" key="1">
    <source>
        <dbReference type="PROSITE" id="PS50097"/>
    </source>
</evidence>
<dbReference type="SMART" id="SM00225">
    <property type="entry name" value="BTB"/>
    <property type="match status" value="1"/>
</dbReference>
<dbReference type="RefSeq" id="XP_007771679.1">
    <property type="nucleotide sequence ID" value="XM_007773489.1"/>
</dbReference>
<sequence>MNISAKVTRVPDDLFCFTNVTFAVENMLFCVPRQVFERSSEVFQDMFSMPSGNQNVEGKDAEHPIILEDVTSSDFKQLLRVMFSRSDLDGPDTTQPLTFDEWTGVIRLTHKWEMRTLHQSAINSASKMSGVDPVQKLSIAMAYHIEEWLRPALNGIACRKETLSPRDVEILGVDMVLKLARVREDSLTRACLGKRKTEDRDFEVTVDNVFGDFLPQKKRDTDRPRLLISTSVGNRMTSFPDGRRRRLL</sequence>